<dbReference type="GO" id="GO:0055085">
    <property type="term" value="P:transmembrane transport"/>
    <property type="evidence" value="ECO:0007669"/>
    <property type="project" value="InterPro"/>
</dbReference>
<feature type="domain" description="ABC transmembrane type-1" evidence="8">
    <location>
        <begin position="71"/>
        <end position="279"/>
    </location>
</feature>
<dbReference type="AlphaFoldDB" id="A0A328U1L7"/>
<dbReference type="InterPro" id="IPR035906">
    <property type="entry name" value="MetI-like_sf"/>
</dbReference>
<gene>
    <name evidence="9" type="ORF">DL346_09335</name>
</gene>
<keyword evidence="6 7" id="KW-0472">Membrane</keyword>
<feature type="transmembrane region" description="Helical" evidence="7">
    <location>
        <begin position="112"/>
        <end position="131"/>
    </location>
</feature>
<name>A0A328U1L7_9BACL</name>
<dbReference type="RefSeq" id="WP_112881879.1">
    <property type="nucleotide sequence ID" value="NZ_QLUW01000002.1"/>
</dbReference>
<dbReference type="Pfam" id="PF00528">
    <property type="entry name" value="BPD_transp_1"/>
    <property type="match status" value="1"/>
</dbReference>
<feature type="transmembrane region" description="Helical" evidence="7">
    <location>
        <begin position="262"/>
        <end position="279"/>
    </location>
</feature>
<keyword evidence="10" id="KW-1185">Reference proteome</keyword>
<evidence type="ECO:0000256" key="1">
    <source>
        <dbReference type="ARBA" id="ARBA00004651"/>
    </source>
</evidence>
<reference evidence="9 10" key="1">
    <citation type="submission" date="2018-06" db="EMBL/GenBank/DDBJ databases">
        <title>Paenibacillus montanisoli sp. nov., isolated from mountain area soil.</title>
        <authorList>
            <person name="Wu M."/>
        </authorList>
    </citation>
    <scope>NUCLEOTIDE SEQUENCE [LARGE SCALE GENOMIC DNA]</scope>
    <source>
        <strain evidence="9 10">RA17</strain>
    </source>
</reference>
<feature type="transmembrane region" description="Helical" evidence="7">
    <location>
        <begin position="143"/>
        <end position="164"/>
    </location>
</feature>
<dbReference type="SUPFAM" id="SSF161098">
    <property type="entry name" value="MetI-like"/>
    <property type="match status" value="1"/>
</dbReference>
<keyword evidence="4 7" id="KW-0812">Transmembrane</keyword>
<evidence type="ECO:0000313" key="10">
    <source>
        <dbReference type="Proteomes" id="UP000249260"/>
    </source>
</evidence>
<evidence type="ECO:0000256" key="5">
    <source>
        <dbReference type="ARBA" id="ARBA00022989"/>
    </source>
</evidence>
<dbReference type="InterPro" id="IPR000515">
    <property type="entry name" value="MetI-like"/>
</dbReference>
<evidence type="ECO:0000256" key="7">
    <source>
        <dbReference type="RuleBase" id="RU363032"/>
    </source>
</evidence>
<dbReference type="GO" id="GO:0005886">
    <property type="term" value="C:plasma membrane"/>
    <property type="evidence" value="ECO:0007669"/>
    <property type="project" value="UniProtKB-SubCell"/>
</dbReference>
<accession>A0A328U1L7</accession>
<dbReference type="PANTHER" id="PTHR43744">
    <property type="entry name" value="ABC TRANSPORTER PERMEASE PROTEIN MG189-RELATED-RELATED"/>
    <property type="match status" value="1"/>
</dbReference>
<dbReference type="Proteomes" id="UP000249260">
    <property type="component" value="Unassembled WGS sequence"/>
</dbReference>
<evidence type="ECO:0000256" key="6">
    <source>
        <dbReference type="ARBA" id="ARBA00023136"/>
    </source>
</evidence>
<dbReference type="PROSITE" id="PS50928">
    <property type="entry name" value="ABC_TM1"/>
    <property type="match status" value="1"/>
</dbReference>
<dbReference type="Gene3D" id="1.10.3720.10">
    <property type="entry name" value="MetI-like"/>
    <property type="match status" value="1"/>
</dbReference>
<keyword evidence="3" id="KW-1003">Cell membrane</keyword>
<dbReference type="OrthoDB" id="2581135at2"/>
<evidence type="ECO:0000259" key="8">
    <source>
        <dbReference type="PROSITE" id="PS50928"/>
    </source>
</evidence>
<comment type="caution">
    <text evidence="9">The sequence shown here is derived from an EMBL/GenBank/DDBJ whole genome shotgun (WGS) entry which is preliminary data.</text>
</comment>
<dbReference type="PANTHER" id="PTHR43744:SF9">
    <property type="entry name" value="POLYGALACTURONAN_RHAMNOGALACTURONAN TRANSPORT SYSTEM PERMEASE PROTEIN YTCP"/>
    <property type="match status" value="1"/>
</dbReference>
<sequence length="294" mass="33603">MVRNNSFGRYLFQYGNLVFLALLAFLCLFPMLQVLAISFSSSHAAARGAVTFWPVEFTLDAYKYVADKPEFLRSLLVTVERVVLGTAVNMFLVVLIAYPLSKESSQFRFRTLYVWIFVFTMLFSGGMIPTYLVVKELHLLNSIWALVLPVAVPIFNVILLLNFFRNIPKELMEASHMDGANHWHTLWKVVIPISLPAIATITLFATVFHWNSWFDGIIYMNSPEKYPLQSYMQTIIVARDMTNLSESELVSLKNLSDRNVKAAQIFLGALPILLLYPFLQRYFMTGIVMGSVKE</sequence>
<organism evidence="9 10">
    <name type="scientific">Paenibacillus montanisoli</name>
    <dbReference type="NCBI Taxonomy" id="2081970"/>
    <lineage>
        <taxon>Bacteria</taxon>
        <taxon>Bacillati</taxon>
        <taxon>Bacillota</taxon>
        <taxon>Bacilli</taxon>
        <taxon>Bacillales</taxon>
        <taxon>Paenibacillaceae</taxon>
        <taxon>Paenibacillus</taxon>
    </lineage>
</organism>
<dbReference type="EMBL" id="QLUW01000002">
    <property type="protein sequence ID" value="RAP75653.1"/>
    <property type="molecule type" value="Genomic_DNA"/>
</dbReference>
<evidence type="ECO:0000256" key="4">
    <source>
        <dbReference type="ARBA" id="ARBA00022692"/>
    </source>
</evidence>
<dbReference type="CDD" id="cd06261">
    <property type="entry name" value="TM_PBP2"/>
    <property type="match status" value="1"/>
</dbReference>
<evidence type="ECO:0000256" key="3">
    <source>
        <dbReference type="ARBA" id="ARBA00022475"/>
    </source>
</evidence>
<keyword evidence="5 7" id="KW-1133">Transmembrane helix</keyword>
<evidence type="ECO:0000313" key="9">
    <source>
        <dbReference type="EMBL" id="RAP75653.1"/>
    </source>
</evidence>
<evidence type="ECO:0000256" key="2">
    <source>
        <dbReference type="ARBA" id="ARBA00022448"/>
    </source>
</evidence>
<protein>
    <submittedName>
        <fullName evidence="9">Carbohydrate ABC transporter permease</fullName>
    </submittedName>
</protein>
<feature type="transmembrane region" description="Helical" evidence="7">
    <location>
        <begin position="185"/>
        <end position="210"/>
    </location>
</feature>
<proteinExistence type="inferred from homology"/>
<feature type="transmembrane region" description="Helical" evidence="7">
    <location>
        <begin position="82"/>
        <end position="100"/>
    </location>
</feature>
<comment type="similarity">
    <text evidence="7">Belongs to the binding-protein-dependent transport system permease family.</text>
</comment>
<comment type="subcellular location">
    <subcellularLocation>
        <location evidence="1 7">Cell membrane</location>
        <topology evidence="1 7">Multi-pass membrane protein</topology>
    </subcellularLocation>
</comment>
<keyword evidence="2 7" id="KW-0813">Transport</keyword>